<organismHost>
    <name type="scientific">Homo sapiens</name>
    <name type="common">Human</name>
    <dbReference type="NCBI Taxonomy" id="9606"/>
</organismHost>
<proteinExistence type="predicted"/>
<evidence type="ECO:0000313" key="2">
    <source>
        <dbReference type="EMBL" id="AWW09516.1"/>
    </source>
</evidence>
<evidence type="ECO:0000256" key="1">
    <source>
        <dbReference type="SAM" id="MobiDB-lite"/>
    </source>
</evidence>
<protein>
    <submittedName>
        <fullName evidence="2">Uncharacterized protein</fullName>
    </submittedName>
</protein>
<accession>A0A2Z4H477</accession>
<dbReference type="EMBL" id="MG999856">
    <property type="protein sequence ID" value="AWW09516.1"/>
    <property type="molecule type" value="Genomic_DNA"/>
</dbReference>
<feature type="region of interest" description="Disordered" evidence="1">
    <location>
        <begin position="1"/>
        <end position="32"/>
    </location>
</feature>
<organism evidence="2">
    <name type="scientific">Human herpesvirus 1</name>
    <name type="common">HHV-1</name>
    <name type="synonym">Human herpes simplex virus 1</name>
    <dbReference type="NCBI Taxonomy" id="10298"/>
    <lineage>
        <taxon>Viruses</taxon>
        <taxon>Duplodnaviria</taxon>
        <taxon>Heunggongvirae</taxon>
        <taxon>Peploviricota</taxon>
        <taxon>Herviviricetes</taxon>
        <taxon>Herpesvirales</taxon>
        <taxon>Orthoherpesviridae</taxon>
        <taxon>Alphaherpesvirinae</taxon>
        <taxon>Simplexvirus</taxon>
        <taxon>Simplexvirus humanalpha1</taxon>
    </lineage>
</organism>
<feature type="region of interest" description="Disordered" evidence="1">
    <location>
        <begin position="53"/>
        <end position="83"/>
    </location>
</feature>
<reference evidence="2" key="1">
    <citation type="journal article" date="2018" name="MSphere">
        <title>Ultrasensitive Capture of Human Herpes Simplex Virus Genomes Directly from Clinical Samples Reveals Extraordinarily Limited Evolution in Cell Culture.</title>
        <authorList>
            <person name="Greninger A.L."/>
            <person name="Roychoudhury P."/>
            <person name="Xie H."/>
            <person name="Casto A."/>
            <person name="Cent A."/>
            <person name="Pepper G."/>
            <person name="Koelle D.M."/>
            <person name="Huang M.L."/>
            <person name="Wald A."/>
            <person name="Johnston C."/>
            <person name="Jerome K.R."/>
        </authorList>
    </citation>
    <scope>NUCLEOTIDE SEQUENCE</scope>
    <source>
        <strain evidence="2">2011-16318</strain>
    </source>
</reference>
<feature type="compositionally biased region" description="Low complexity" evidence="1">
    <location>
        <begin position="64"/>
        <end position="83"/>
    </location>
</feature>
<sequence length="83" mass="8256">MVHSAGPALKPKSSRRRLKRAAGGTGMGGEGMSWAWLRRPVAYSGGAAGVFLGPPAGRGGGGEAPSASMSANSSSTKRSIGWG</sequence>
<name>A0A2Z4H477_HHV1</name>